<evidence type="ECO:0000313" key="2">
    <source>
        <dbReference type="EMBL" id="EIJ89706.1"/>
    </source>
</evidence>
<dbReference type="VEuPathDB" id="MicrosporidiaDB:NEQG_00476"/>
<dbReference type="AlphaFoldDB" id="I3EKF9"/>
<keyword evidence="1" id="KW-1133">Transmembrane helix</keyword>
<dbReference type="EMBL" id="GL870876">
    <property type="protein sequence ID" value="EIJ89706.1"/>
    <property type="molecule type" value="Genomic_DNA"/>
</dbReference>
<accession>I3EKF9</accession>
<name>I3EKF9_NEMP3</name>
<dbReference type="InParanoid" id="I3EKF9"/>
<evidence type="ECO:0000256" key="1">
    <source>
        <dbReference type="SAM" id="Phobius"/>
    </source>
</evidence>
<keyword evidence="1" id="KW-0812">Transmembrane</keyword>
<gene>
    <name evidence="2" type="ORF">NEQG_00476</name>
</gene>
<sequence>MSVKQSRKILPFTEVAVYQKSPIHSIAGINIRIDKMIAGLFIFGIVFKTRVIFCSAYVFSIVISKLIEPILGINIYIAKVISLAGLVFQIIMLPPKGAIPIVLTLISLLLMYIEVLTTNRVPEEYNSILCVGITMILFIQLDMILKFSWKEMTISLHKSHTAQDSVKFILLIYLGMLTSAFYRSIYSAMQLFSRNVLLNILNIVTAGTITILSYFVYRILHSCYILIE</sequence>
<feature type="transmembrane region" description="Helical" evidence="1">
    <location>
        <begin position="40"/>
        <end position="63"/>
    </location>
</feature>
<organism evidence="2 3">
    <name type="scientific">Nematocida parisii (strain ERTm3)</name>
    <name type="common">Nematode killer fungus</name>
    <dbReference type="NCBI Taxonomy" id="935791"/>
    <lineage>
        <taxon>Eukaryota</taxon>
        <taxon>Fungi</taxon>
        <taxon>Fungi incertae sedis</taxon>
        <taxon>Microsporidia</taxon>
        <taxon>Nematocida</taxon>
    </lineage>
</organism>
<evidence type="ECO:0000313" key="3">
    <source>
        <dbReference type="Proteomes" id="UP000002872"/>
    </source>
</evidence>
<feature type="transmembrane region" description="Helical" evidence="1">
    <location>
        <begin position="97"/>
        <end position="113"/>
    </location>
</feature>
<feature type="transmembrane region" description="Helical" evidence="1">
    <location>
        <begin position="69"/>
        <end position="90"/>
    </location>
</feature>
<feature type="transmembrane region" description="Helical" evidence="1">
    <location>
        <begin position="125"/>
        <end position="145"/>
    </location>
</feature>
<feature type="transmembrane region" description="Helical" evidence="1">
    <location>
        <begin position="197"/>
        <end position="217"/>
    </location>
</feature>
<proteinExistence type="predicted"/>
<feature type="transmembrane region" description="Helical" evidence="1">
    <location>
        <begin position="166"/>
        <end position="185"/>
    </location>
</feature>
<dbReference type="OMA" id="RSIYSAM"/>
<keyword evidence="3" id="KW-1185">Reference proteome</keyword>
<dbReference type="Proteomes" id="UP000002872">
    <property type="component" value="Unassembled WGS sequence"/>
</dbReference>
<dbReference type="HOGENOM" id="CLU_1215077_0_0_1"/>
<keyword evidence="1" id="KW-0472">Membrane</keyword>
<reference evidence="2" key="1">
    <citation type="submission" date="2011-01" db="EMBL/GenBank/DDBJ databases">
        <title>The Genome Sequence of Nematocida parisii strain ERTm3.</title>
        <authorList>
            <consortium name="The Broad Institute Genome Sequencing Platform"/>
            <consortium name="The Broad Institute Genome Sequencing Center for Infectious Disease"/>
            <person name="Cuomo C."/>
            <person name="Troemel E."/>
            <person name="Young S.K."/>
            <person name="Zeng Q."/>
            <person name="Gargeya S."/>
            <person name="Fitzgerald M."/>
            <person name="Haas B."/>
            <person name="Abouelleil A."/>
            <person name="Alvarado L."/>
            <person name="Arachchi H.M."/>
            <person name="Berlin A."/>
            <person name="Chapman S.B."/>
            <person name="Gearin G."/>
            <person name="Goldberg J."/>
            <person name="Griggs A."/>
            <person name="Gujja S."/>
            <person name="Hansen M."/>
            <person name="Heiman D."/>
            <person name="Howarth C."/>
            <person name="Larimer J."/>
            <person name="Lui A."/>
            <person name="MacDonald P.J.P."/>
            <person name="McCowen C."/>
            <person name="Montmayeur A."/>
            <person name="Murphy C."/>
            <person name="Neiman D."/>
            <person name="Pearson M."/>
            <person name="Priest M."/>
            <person name="Roberts A."/>
            <person name="Saif S."/>
            <person name="Shea T."/>
            <person name="Sisk P."/>
            <person name="Stolte C."/>
            <person name="Sykes S."/>
            <person name="Wortman J."/>
            <person name="Nusbaum C."/>
            <person name="Birren B."/>
        </authorList>
    </citation>
    <scope>NUCLEOTIDE SEQUENCE</scope>
    <source>
        <strain evidence="2">ERTm3</strain>
    </source>
</reference>
<dbReference type="OrthoDB" id="2188999at2759"/>
<protein>
    <submittedName>
        <fullName evidence="2">Uncharacterized protein</fullName>
    </submittedName>
</protein>